<organism evidence="1 2">
    <name type="scientific">Sphingomonas aerophila</name>
    <dbReference type="NCBI Taxonomy" id="1344948"/>
    <lineage>
        <taxon>Bacteria</taxon>
        <taxon>Pseudomonadati</taxon>
        <taxon>Pseudomonadota</taxon>
        <taxon>Alphaproteobacteria</taxon>
        <taxon>Sphingomonadales</taxon>
        <taxon>Sphingomonadaceae</taxon>
        <taxon>Sphingomonas</taxon>
    </lineage>
</organism>
<reference evidence="1 2" key="1">
    <citation type="submission" date="2020-08" db="EMBL/GenBank/DDBJ databases">
        <title>Genomic Encyclopedia of Type Strains, Phase IV (KMG-IV): sequencing the most valuable type-strain genomes for metagenomic binning, comparative biology and taxonomic classification.</title>
        <authorList>
            <person name="Goeker M."/>
        </authorList>
    </citation>
    <scope>NUCLEOTIDE SEQUENCE [LARGE SCALE GENOMIC DNA]</scope>
    <source>
        <strain evidence="1 2">DSM 100044</strain>
    </source>
</reference>
<accession>A0A7W9EW64</accession>
<gene>
    <name evidence="1" type="ORF">FHS94_003847</name>
</gene>
<comment type="caution">
    <text evidence="1">The sequence shown here is derived from an EMBL/GenBank/DDBJ whole genome shotgun (WGS) entry which is preliminary data.</text>
</comment>
<proteinExistence type="predicted"/>
<evidence type="ECO:0000313" key="2">
    <source>
        <dbReference type="Proteomes" id="UP000546200"/>
    </source>
</evidence>
<dbReference type="AlphaFoldDB" id="A0A7W9EW64"/>
<keyword evidence="2" id="KW-1185">Reference proteome</keyword>
<evidence type="ECO:0000313" key="1">
    <source>
        <dbReference type="EMBL" id="MBB5716975.1"/>
    </source>
</evidence>
<dbReference type="EMBL" id="JACIJK010000019">
    <property type="protein sequence ID" value="MBB5716975.1"/>
    <property type="molecule type" value="Genomic_DNA"/>
</dbReference>
<name>A0A7W9EW64_9SPHN</name>
<protein>
    <submittedName>
        <fullName evidence="1">Uncharacterized protein</fullName>
    </submittedName>
</protein>
<sequence>MVEPHASDLIDCLGSGRAVRRSDARSSRRYGTRCWSRRGVIAGRNNTRDPDRQFVFQELSRRAILHILVPRAPMVRPAAPVDAWKARICNALPVPHACSCEAGLQLAGSSMEAPAGKSSCGTNRIHCRLSRLAQSPTAGTRPHQPSASPQCTFSCLRRNIRMKGAKVARTAIEPLGGGCSPMLPMPACRSFNRRSGRHLARRILMSKWVRPSTIR</sequence>
<dbReference type="Proteomes" id="UP000546200">
    <property type="component" value="Unassembled WGS sequence"/>
</dbReference>